<dbReference type="EMBL" id="CM003609">
    <property type="protein sequence ID" value="KYP64266.1"/>
    <property type="molecule type" value="Genomic_DNA"/>
</dbReference>
<dbReference type="InterPro" id="IPR003382">
    <property type="entry name" value="Flavoprotein"/>
</dbReference>
<evidence type="ECO:0000256" key="7">
    <source>
        <dbReference type="ARBA" id="ARBA00060685"/>
    </source>
</evidence>
<dbReference type="OMA" id="PFTERHC"/>
<keyword evidence="2" id="KW-0341">Growth regulation</keyword>
<evidence type="ECO:0000313" key="10">
    <source>
        <dbReference type="EMBL" id="KYP64266.1"/>
    </source>
</evidence>
<evidence type="ECO:0000256" key="3">
    <source>
        <dbReference type="ARBA" id="ARBA00022643"/>
    </source>
</evidence>
<sequence length="214" mass="24019">MDASASSSSGKEKAVVSFLRKPRILLAACGSISAVKFGDLCSLFAEWAEVNAVVTKSYLRFIDGQTFPKNTQVFSDKHEMFHWGKLGDSVLHIELNKWADIMVIAPLSANTLAKIAGGLCDNLLTCIVRAWDYRKPFFVAPSMNSFMWDNTFTEQHCITLEDLGAILIRPQKPNIDGEEAEYEHSLMEEPSNICSNVRVSYKQYLEKRVCRGEV</sequence>
<comment type="pathway">
    <text evidence="7">Cofactor biosynthesis; coenzyme A biosynthesis; CoA from (R)-pantothenate: step 3/5.</text>
</comment>
<keyword evidence="5" id="KW-0173">Coenzyme A biosynthesis</keyword>
<keyword evidence="3" id="KW-0288">FMN</keyword>
<keyword evidence="10" id="KW-0456">Lyase</keyword>
<evidence type="ECO:0000256" key="4">
    <source>
        <dbReference type="ARBA" id="ARBA00022793"/>
    </source>
</evidence>
<dbReference type="Proteomes" id="UP000075243">
    <property type="component" value="Chromosome 7"/>
</dbReference>
<evidence type="ECO:0000259" key="9">
    <source>
        <dbReference type="Pfam" id="PF02441"/>
    </source>
</evidence>
<dbReference type="GO" id="GO:0071513">
    <property type="term" value="C:phosphopantothenoylcysteine decarboxylase complex"/>
    <property type="evidence" value="ECO:0007669"/>
    <property type="project" value="TreeGrafter"/>
</dbReference>
<comment type="cofactor">
    <cofactor evidence="1">
        <name>FMN</name>
        <dbReference type="ChEBI" id="CHEBI:58210"/>
    </cofactor>
</comment>
<dbReference type="Pfam" id="PF02441">
    <property type="entry name" value="Flavoprotein"/>
    <property type="match status" value="1"/>
</dbReference>
<dbReference type="GO" id="GO:0010181">
    <property type="term" value="F:FMN binding"/>
    <property type="evidence" value="ECO:0007669"/>
    <property type="project" value="TreeGrafter"/>
</dbReference>
<comment type="similarity">
    <text evidence="6">Belongs to the HFCD (homooligomeric flavin containing Cys decarboxylase) superfamily.</text>
</comment>
<dbReference type="PANTHER" id="PTHR14359:SF6">
    <property type="entry name" value="PHOSPHOPANTOTHENOYLCYSTEINE DECARBOXYLASE"/>
    <property type="match status" value="1"/>
</dbReference>
<evidence type="ECO:0000256" key="8">
    <source>
        <dbReference type="ARBA" id="ARBA00066422"/>
    </source>
</evidence>
<evidence type="ECO:0000313" key="11">
    <source>
        <dbReference type="Proteomes" id="UP000075243"/>
    </source>
</evidence>
<dbReference type="GO" id="GO:0015937">
    <property type="term" value="P:coenzyme A biosynthetic process"/>
    <property type="evidence" value="ECO:0007669"/>
    <property type="project" value="UniProtKB-KW"/>
</dbReference>
<keyword evidence="3" id="KW-0285">Flavoprotein</keyword>
<dbReference type="SUPFAM" id="SSF52507">
    <property type="entry name" value="Homo-oligomeric flavin-containing Cys decarboxylases, HFCD"/>
    <property type="match status" value="1"/>
</dbReference>
<gene>
    <name evidence="10" type="ORF">KK1_018858</name>
</gene>
<evidence type="ECO:0000256" key="5">
    <source>
        <dbReference type="ARBA" id="ARBA00022993"/>
    </source>
</evidence>
<protein>
    <recommendedName>
        <fullName evidence="8">phosphopantothenoylcysteine decarboxylase</fullName>
        <ecNumber evidence="8">4.1.1.36</ecNumber>
    </recommendedName>
</protein>
<dbReference type="AlphaFoldDB" id="A0A151TB61"/>
<proteinExistence type="inferred from homology"/>
<dbReference type="Gene3D" id="3.40.50.1950">
    <property type="entry name" value="Flavin prenyltransferase-like"/>
    <property type="match status" value="1"/>
</dbReference>
<keyword evidence="11" id="KW-1185">Reference proteome</keyword>
<name>A0A151TB61_CAJCA</name>
<evidence type="ECO:0000256" key="2">
    <source>
        <dbReference type="ARBA" id="ARBA00022604"/>
    </source>
</evidence>
<evidence type="ECO:0000256" key="6">
    <source>
        <dbReference type="ARBA" id="ARBA00038350"/>
    </source>
</evidence>
<organism evidence="10 11">
    <name type="scientific">Cajanus cajan</name>
    <name type="common">Pigeon pea</name>
    <name type="synonym">Cajanus indicus</name>
    <dbReference type="NCBI Taxonomy" id="3821"/>
    <lineage>
        <taxon>Eukaryota</taxon>
        <taxon>Viridiplantae</taxon>
        <taxon>Streptophyta</taxon>
        <taxon>Embryophyta</taxon>
        <taxon>Tracheophyta</taxon>
        <taxon>Spermatophyta</taxon>
        <taxon>Magnoliopsida</taxon>
        <taxon>eudicotyledons</taxon>
        <taxon>Gunneridae</taxon>
        <taxon>Pentapetalae</taxon>
        <taxon>rosids</taxon>
        <taxon>fabids</taxon>
        <taxon>Fabales</taxon>
        <taxon>Fabaceae</taxon>
        <taxon>Papilionoideae</taxon>
        <taxon>50 kb inversion clade</taxon>
        <taxon>NPAAA clade</taxon>
        <taxon>indigoferoid/millettioid clade</taxon>
        <taxon>Phaseoleae</taxon>
        <taxon>Cajanus</taxon>
    </lineage>
</organism>
<reference evidence="10 11" key="1">
    <citation type="journal article" date="2012" name="Nat. Biotechnol.">
        <title>Draft genome sequence of pigeonpea (Cajanus cajan), an orphan legume crop of resource-poor farmers.</title>
        <authorList>
            <person name="Varshney R.K."/>
            <person name="Chen W."/>
            <person name="Li Y."/>
            <person name="Bharti A.K."/>
            <person name="Saxena R.K."/>
            <person name="Schlueter J.A."/>
            <person name="Donoghue M.T."/>
            <person name="Azam S."/>
            <person name="Fan G."/>
            <person name="Whaley A.M."/>
            <person name="Farmer A.D."/>
            <person name="Sheridan J."/>
            <person name="Iwata A."/>
            <person name="Tuteja R."/>
            <person name="Penmetsa R.V."/>
            <person name="Wu W."/>
            <person name="Upadhyaya H.D."/>
            <person name="Yang S.P."/>
            <person name="Shah T."/>
            <person name="Saxena K.B."/>
            <person name="Michael T."/>
            <person name="McCombie W.R."/>
            <person name="Yang B."/>
            <person name="Zhang G."/>
            <person name="Yang H."/>
            <person name="Wang J."/>
            <person name="Spillane C."/>
            <person name="Cook D.R."/>
            <person name="May G.D."/>
            <person name="Xu X."/>
            <person name="Jackson S.A."/>
        </authorList>
    </citation>
    <scope>NUCLEOTIDE SEQUENCE [LARGE SCALE GENOMIC DNA]</scope>
    <source>
        <strain evidence="11">cv. Asha</strain>
    </source>
</reference>
<feature type="domain" description="Flavoprotein" evidence="9">
    <location>
        <begin position="23"/>
        <end position="177"/>
    </location>
</feature>
<dbReference type="InterPro" id="IPR036551">
    <property type="entry name" value="Flavin_trans-like"/>
</dbReference>
<dbReference type="GO" id="GO:0004633">
    <property type="term" value="F:phosphopantothenoylcysteine decarboxylase activity"/>
    <property type="evidence" value="ECO:0007669"/>
    <property type="project" value="UniProtKB-EC"/>
</dbReference>
<accession>A0A151TB61</accession>
<evidence type="ECO:0000256" key="1">
    <source>
        <dbReference type="ARBA" id="ARBA00001917"/>
    </source>
</evidence>
<dbReference type="OrthoDB" id="1532798at2759"/>
<dbReference type="STRING" id="3821.A0A151TB61"/>
<dbReference type="PANTHER" id="PTHR14359">
    <property type="entry name" value="HOMO-OLIGOMERIC FLAVIN CONTAINING CYS DECARBOXYLASE FAMILY"/>
    <property type="match status" value="1"/>
</dbReference>
<dbReference type="EC" id="4.1.1.36" evidence="8"/>
<keyword evidence="4" id="KW-0210">Decarboxylase</keyword>
<dbReference type="Gramene" id="C.cajan_18323.t">
    <property type="protein sequence ID" value="C.cajan_18323.t"/>
    <property type="gene ID" value="C.cajan_18323"/>
</dbReference>